<dbReference type="InterPro" id="IPR009091">
    <property type="entry name" value="RCC1/BLIP-II"/>
</dbReference>
<feature type="non-terminal residue" evidence="2">
    <location>
        <position position="69"/>
    </location>
</feature>
<organism evidence="2 3">
    <name type="scientific">Polychaeton citri CBS 116435</name>
    <dbReference type="NCBI Taxonomy" id="1314669"/>
    <lineage>
        <taxon>Eukaryota</taxon>
        <taxon>Fungi</taxon>
        <taxon>Dikarya</taxon>
        <taxon>Ascomycota</taxon>
        <taxon>Pezizomycotina</taxon>
        <taxon>Dothideomycetes</taxon>
        <taxon>Dothideomycetidae</taxon>
        <taxon>Capnodiales</taxon>
        <taxon>Capnodiaceae</taxon>
        <taxon>Polychaeton</taxon>
    </lineage>
</organism>
<sequence>MVSLAASGMHTAALGADDKVATRGANGYSGLSRDGKHDGRLRDIANGEVQALNLTETSTRVKRRQLSRF</sequence>
<feature type="region of interest" description="Disordered" evidence="1">
    <location>
        <begin position="15"/>
        <end position="41"/>
    </location>
</feature>
<accession>A0A9P4QEG6</accession>
<evidence type="ECO:0000256" key="1">
    <source>
        <dbReference type="SAM" id="MobiDB-lite"/>
    </source>
</evidence>
<reference evidence="2" key="1">
    <citation type="journal article" date="2020" name="Stud. Mycol.">
        <title>101 Dothideomycetes genomes: a test case for predicting lifestyles and emergence of pathogens.</title>
        <authorList>
            <person name="Haridas S."/>
            <person name="Albert R."/>
            <person name="Binder M."/>
            <person name="Bloem J."/>
            <person name="Labutti K."/>
            <person name="Salamov A."/>
            <person name="Andreopoulos B."/>
            <person name="Baker S."/>
            <person name="Barry K."/>
            <person name="Bills G."/>
            <person name="Bluhm B."/>
            <person name="Cannon C."/>
            <person name="Castanera R."/>
            <person name="Culley D."/>
            <person name="Daum C."/>
            <person name="Ezra D."/>
            <person name="Gonzalez J."/>
            <person name="Henrissat B."/>
            <person name="Kuo A."/>
            <person name="Liang C."/>
            <person name="Lipzen A."/>
            <person name="Lutzoni F."/>
            <person name="Magnuson J."/>
            <person name="Mondo S."/>
            <person name="Nolan M."/>
            <person name="Ohm R."/>
            <person name="Pangilinan J."/>
            <person name="Park H.-J."/>
            <person name="Ramirez L."/>
            <person name="Alfaro M."/>
            <person name="Sun H."/>
            <person name="Tritt A."/>
            <person name="Yoshinaga Y."/>
            <person name="Zwiers L.-H."/>
            <person name="Turgeon B."/>
            <person name="Goodwin S."/>
            <person name="Spatafora J."/>
            <person name="Crous P."/>
            <person name="Grigoriev I."/>
        </authorList>
    </citation>
    <scope>NUCLEOTIDE SEQUENCE</scope>
    <source>
        <strain evidence="2">CBS 116435</strain>
    </source>
</reference>
<evidence type="ECO:0000313" key="3">
    <source>
        <dbReference type="Proteomes" id="UP000799441"/>
    </source>
</evidence>
<dbReference type="EMBL" id="MU003777">
    <property type="protein sequence ID" value="KAF2723349.1"/>
    <property type="molecule type" value="Genomic_DNA"/>
</dbReference>
<keyword evidence="3" id="KW-1185">Reference proteome</keyword>
<name>A0A9P4QEG6_9PEZI</name>
<dbReference type="Proteomes" id="UP000799441">
    <property type="component" value="Unassembled WGS sequence"/>
</dbReference>
<gene>
    <name evidence="2" type="ORF">K431DRAFT_283151</name>
</gene>
<proteinExistence type="predicted"/>
<protein>
    <submittedName>
        <fullName evidence="2">Uncharacterized protein</fullName>
    </submittedName>
</protein>
<dbReference type="AlphaFoldDB" id="A0A9P4QEG6"/>
<evidence type="ECO:0000313" key="2">
    <source>
        <dbReference type="EMBL" id="KAF2723349.1"/>
    </source>
</evidence>
<dbReference type="SUPFAM" id="SSF50985">
    <property type="entry name" value="RCC1/BLIP-II"/>
    <property type="match status" value="1"/>
</dbReference>
<comment type="caution">
    <text evidence="2">The sequence shown here is derived from an EMBL/GenBank/DDBJ whole genome shotgun (WGS) entry which is preliminary data.</text>
</comment>